<dbReference type="RefSeq" id="WP_257822359.1">
    <property type="nucleotide sequence ID" value="NZ_JABXYM010000001.1"/>
</dbReference>
<evidence type="ECO:0000259" key="4">
    <source>
        <dbReference type="PROSITE" id="PS50893"/>
    </source>
</evidence>
<keyword evidence="1" id="KW-0813">Transport</keyword>
<name>A0A9Q4G006_SALAG</name>
<dbReference type="PROSITE" id="PS50893">
    <property type="entry name" value="ABC_TRANSPORTER_2"/>
    <property type="match status" value="1"/>
</dbReference>
<organism evidence="5 6">
    <name type="scientific">Salipaludibacillus agaradhaerens</name>
    <name type="common">Bacillus agaradhaerens</name>
    <dbReference type="NCBI Taxonomy" id="76935"/>
    <lineage>
        <taxon>Bacteria</taxon>
        <taxon>Bacillati</taxon>
        <taxon>Bacillota</taxon>
        <taxon>Bacilli</taxon>
        <taxon>Bacillales</taxon>
        <taxon>Bacillaceae</taxon>
    </lineage>
</organism>
<evidence type="ECO:0000256" key="2">
    <source>
        <dbReference type="ARBA" id="ARBA00022741"/>
    </source>
</evidence>
<dbReference type="InterPro" id="IPR051782">
    <property type="entry name" value="ABC_Transporter_VariousFunc"/>
</dbReference>
<comment type="caution">
    <text evidence="5">The sequence shown here is derived from an EMBL/GenBank/DDBJ whole genome shotgun (WGS) entry which is preliminary data.</text>
</comment>
<accession>A0A9Q4G006</accession>
<proteinExistence type="predicted"/>
<gene>
    <name evidence="5" type="ORF">HXA33_15695</name>
</gene>
<keyword evidence="6" id="KW-1185">Reference proteome</keyword>
<reference evidence="5" key="1">
    <citation type="submission" date="2020-06" db="EMBL/GenBank/DDBJ databases">
        <title>Insight into the genomes of haloalkaliphilic bacilli from Kenyan soda lakes.</title>
        <authorList>
            <person name="Mwirichia R."/>
            <person name="Villamizar G.C."/>
            <person name="Poehlein A."/>
            <person name="Mugweru J."/>
            <person name="Kipnyargis A."/>
            <person name="Kiplimo D."/>
            <person name="Orwa P."/>
            <person name="Daniel R."/>
        </authorList>
    </citation>
    <scope>NUCLEOTIDE SEQUENCE</scope>
    <source>
        <strain evidence="5">B1096_S55</strain>
    </source>
</reference>
<dbReference type="PANTHER" id="PTHR42939:SF3">
    <property type="entry name" value="ABC TRANSPORTER ATP-BINDING COMPONENT"/>
    <property type="match status" value="1"/>
</dbReference>
<dbReference type="GO" id="GO:0016887">
    <property type="term" value="F:ATP hydrolysis activity"/>
    <property type="evidence" value="ECO:0007669"/>
    <property type="project" value="InterPro"/>
</dbReference>
<dbReference type="Gene3D" id="3.40.50.300">
    <property type="entry name" value="P-loop containing nucleotide triphosphate hydrolases"/>
    <property type="match status" value="1"/>
</dbReference>
<protein>
    <submittedName>
        <fullName evidence="5">ABC transporter ATP-binding protein</fullName>
    </submittedName>
</protein>
<dbReference type="PANTHER" id="PTHR42939">
    <property type="entry name" value="ABC TRANSPORTER ATP-BINDING PROTEIN ALBC-RELATED"/>
    <property type="match status" value="1"/>
</dbReference>
<dbReference type="AlphaFoldDB" id="A0A9Q4G006"/>
<dbReference type="SUPFAM" id="SSF52540">
    <property type="entry name" value="P-loop containing nucleoside triphosphate hydrolases"/>
    <property type="match status" value="1"/>
</dbReference>
<dbReference type="Proteomes" id="UP001057753">
    <property type="component" value="Unassembled WGS sequence"/>
</dbReference>
<evidence type="ECO:0000313" key="6">
    <source>
        <dbReference type="Proteomes" id="UP001057753"/>
    </source>
</evidence>
<evidence type="ECO:0000256" key="1">
    <source>
        <dbReference type="ARBA" id="ARBA00022448"/>
    </source>
</evidence>
<dbReference type="InterPro" id="IPR027417">
    <property type="entry name" value="P-loop_NTPase"/>
</dbReference>
<keyword evidence="2" id="KW-0547">Nucleotide-binding</keyword>
<dbReference type="EMBL" id="JABXYM010000001">
    <property type="protein sequence ID" value="MCR6097981.1"/>
    <property type="molecule type" value="Genomic_DNA"/>
</dbReference>
<evidence type="ECO:0000313" key="5">
    <source>
        <dbReference type="EMBL" id="MCR6097981.1"/>
    </source>
</evidence>
<dbReference type="Pfam" id="PF00005">
    <property type="entry name" value="ABC_tran"/>
    <property type="match status" value="1"/>
</dbReference>
<dbReference type="CDD" id="cd03230">
    <property type="entry name" value="ABC_DR_subfamily_A"/>
    <property type="match status" value="1"/>
</dbReference>
<dbReference type="GO" id="GO:0005524">
    <property type="term" value="F:ATP binding"/>
    <property type="evidence" value="ECO:0007669"/>
    <property type="project" value="UniProtKB-KW"/>
</dbReference>
<dbReference type="SMART" id="SM00382">
    <property type="entry name" value="AAA"/>
    <property type="match status" value="1"/>
</dbReference>
<dbReference type="InterPro" id="IPR003593">
    <property type="entry name" value="AAA+_ATPase"/>
</dbReference>
<sequence length="292" mass="33262">MIEMTGVTKTIDKTFTFGPVDFKIEPGTVTALIGNNGAGKSTLLRILTGMVFNDGGTIMRFSSHMKDVEWKEHIGYVPQTMIGYDYFTLSQLADLYRIGFKEWDEEAFQRLIDIFDLPLSKRFDAMSTGMQKQGLFVLALARRTKLLIMDEPLAGVDIESQVKMRELWVNYLDEDPGRAILFATHIPEEVKEFADYIVCMYGGGITGTYEKDELQQQYGRIWVTAREEELRNLPGVIDVKLSGTACEVMTKALPETEQILANKDYEIVMRQSLSFTDILHALLKENRQKEKV</sequence>
<feature type="domain" description="ABC transporter" evidence="4">
    <location>
        <begin position="2"/>
        <end position="227"/>
    </location>
</feature>
<dbReference type="InterPro" id="IPR003439">
    <property type="entry name" value="ABC_transporter-like_ATP-bd"/>
</dbReference>
<keyword evidence="3 5" id="KW-0067">ATP-binding</keyword>
<evidence type="ECO:0000256" key="3">
    <source>
        <dbReference type="ARBA" id="ARBA00022840"/>
    </source>
</evidence>